<organism evidence="1 2">
    <name type="scientific">Candidatus Magnetoglobus multicellularis str. Araruama</name>
    <dbReference type="NCBI Taxonomy" id="890399"/>
    <lineage>
        <taxon>Bacteria</taxon>
        <taxon>Pseudomonadati</taxon>
        <taxon>Thermodesulfobacteriota</taxon>
        <taxon>Desulfobacteria</taxon>
        <taxon>Desulfobacterales</taxon>
        <taxon>Desulfobacteraceae</taxon>
        <taxon>Candidatus Magnetoglobus</taxon>
    </lineage>
</organism>
<proteinExistence type="predicted"/>
<accession>A0A1V1P9P8</accession>
<sequence length="220" mass="24354">MKKDAFIILGAGHFGRRALQKTSQAFPGAPITIVDHQQEALTACQRDYSVNTVNADGITYLTSHDNEPKQYLWIIPSIPIHVVFEWSKTQLTQAVCHITVPDEILQQLPNPVSGKQGTVYMSHADFRCPDNCPEPLDHCFVTGQPRTIALYEQLAALNNPLYLSIVIQSHQLMPGVGGFKFDDLKNILPQIESSTKPVLLSTACRCHGVMNGFSNVQLSI</sequence>
<dbReference type="AlphaFoldDB" id="A0A1V1P9P8"/>
<reference evidence="2" key="1">
    <citation type="submission" date="2012-11" db="EMBL/GenBank/DDBJ databases">
        <authorList>
            <person name="Lucero-Rivera Y.E."/>
            <person name="Tovar-Ramirez D."/>
        </authorList>
    </citation>
    <scope>NUCLEOTIDE SEQUENCE [LARGE SCALE GENOMIC DNA]</scope>
    <source>
        <strain evidence="2">Araruama</strain>
    </source>
</reference>
<dbReference type="Proteomes" id="UP000189670">
    <property type="component" value="Unassembled WGS sequence"/>
</dbReference>
<protein>
    <recommendedName>
        <fullName evidence="3">Potassium transporter</fullName>
    </recommendedName>
</protein>
<name>A0A1V1P9P8_9BACT</name>
<evidence type="ECO:0000313" key="1">
    <source>
        <dbReference type="EMBL" id="ETR71581.1"/>
    </source>
</evidence>
<evidence type="ECO:0000313" key="2">
    <source>
        <dbReference type="Proteomes" id="UP000189670"/>
    </source>
</evidence>
<dbReference type="EMBL" id="ATBP01000251">
    <property type="protein sequence ID" value="ETR71581.1"/>
    <property type="molecule type" value="Genomic_DNA"/>
</dbReference>
<gene>
    <name evidence="1" type="ORF">OMM_02383</name>
</gene>
<evidence type="ECO:0008006" key="3">
    <source>
        <dbReference type="Google" id="ProtNLM"/>
    </source>
</evidence>
<comment type="caution">
    <text evidence="1">The sequence shown here is derived from an EMBL/GenBank/DDBJ whole genome shotgun (WGS) entry which is preliminary data.</text>
</comment>